<comment type="caution">
    <text evidence="2">The sequence shown here is derived from an EMBL/GenBank/DDBJ whole genome shotgun (WGS) entry which is preliminary data.</text>
</comment>
<protein>
    <submittedName>
        <fullName evidence="2">Uncharacterized protein</fullName>
    </submittedName>
</protein>
<dbReference type="EMBL" id="JARKHS020026403">
    <property type="protein sequence ID" value="KAK8766385.1"/>
    <property type="molecule type" value="Genomic_DNA"/>
</dbReference>
<gene>
    <name evidence="2" type="ORF">V5799_006834</name>
</gene>
<sequence length="112" mass="12803">MCLYVNNYEEESCTSQPQEWGKPSDKPKRRLEQDVSDLFSCQDTSTPEGKPHDPNIIFSYPGIACSLRQILEIEKTSAVDMTCEEIVNEIVEQVTAKLEKETLVELLQPMKH</sequence>
<dbReference type="AlphaFoldDB" id="A0AAQ4DV95"/>
<evidence type="ECO:0000313" key="2">
    <source>
        <dbReference type="EMBL" id="KAK8766385.1"/>
    </source>
</evidence>
<accession>A0AAQ4DV95</accession>
<evidence type="ECO:0000313" key="3">
    <source>
        <dbReference type="Proteomes" id="UP001321473"/>
    </source>
</evidence>
<dbReference type="Proteomes" id="UP001321473">
    <property type="component" value="Unassembled WGS sequence"/>
</dbReference>
<proteinExistence type="predicted"/>
<name>A0AAQ4DV95_AMBAM</name>
<reference evidence="2 3" key="1">
    <citation type="journal article" date="2023" name="Arcadia Sci">
        <title>De novo assembly of a long-read Amblyomma americanum tick genome.</title>
        <authorList>
            <person name="Chou S."/>
            <person name="Poskanzer K.E."/>
            <person name="Rollins M."/>
            <person name="Thuy-Boun P.S."/>
        </authorList>
    </citation>
    <scope>NUCLEOTIDE SEQUENCE [LARGE SCALE GENOMIC DNA]</scope>
    <source>
        <strain evidence="2">F_SG_1</strain>
        <tissue evidence="2">Salivary glands</tissue>
    </source>
</reference>
<keyword evidence="3" id="KW-1185">Reference proteome</keyword>
<organism evidence="2 3">
    <name type="scientific">Amblyomma americanum</name>
    <name type="common">Lone star tick</name>
    <dbReference type="NCBI Taxonomy" id="6943"/>
    <lineage>
        <taxon>Eukaryota</taxon>
        <taxon>Metazoa</taxon>
        <taxon>Ecdysozoa</taxon>
        <taxon>Arthropoda</taxon>
        <taxon>Chelicerata</taxon>
        <taxon>Arachnida</taxon>
        <taxon>Acari</taxon>
        <taxon>Parasitiformes</taxon>
        <taxon>Ixodida</taxon>
        <taxon>Ixodoidea</taxon>
        <taxon>Ixodidae</taxon>
        <taxon>Amblyomminae</taxon>
        <taxon>Amblyomma</taxon>
    </lineage>
</organism>
<feature type="compositionally biased region" description="Basic and acidic residues" evidence="1">
    <location>
        <begin position="22"/>
        <end position="33"/>
    </location>
</feature>
<evidence type="ECO:0000256" key="1">
    <source>
        <dbReference type="SAM" id="MobiDB-lite"/>
    </source>
</evidence>
<feature type="region of interest" description="Disordered" evidence="1">
    <location>
        <begin position="14"/>
        <end position="35"/>
    </location>
</feature>